<sequence length="377" mass="41396">MSETLDLTIELIRRESVTPEDAGCMDLVIERLTPLGFRAEWLNFGDTKNIWLRRGEAVPLFVFLGHTDVVPPGPLEDWSSPPFEPEIRDGRLYGRGAADMKSSVAAMTTALQRFVVRHPDHKGSIAVLLTSDEEGSAHDGVVKVVDVLTSRGTAIDWCLVGEPSSFDLLGDVIRVGRRGSLCGVLRVLGVQGHVAYPHKADNPIHRFAPALHELTTEVWDEGNEFFPPTSFQVSNIRAGTGADNVIPGRLEMSFNFRFSTELTVDDIQRRVEAILDRHGLRYELSWRLSGAPFLTRESELVEATRDAIARITGRSTRPDTGGGTSDGRFIAPTGAQVVELGPLNGSIHKIDEHVDIADIDALSAIYELILDNLLAKS</sequence>
<evidence type="ECO:0000256" key="5">
    <source>
        <dbReference type="ARBA" id="ARBA00022391"/>
    </source>
</evidence>
<evidence type="ECO:0000256" key="13">
    <source>
        <dbReference type="ARBA" id="ARBA00031891"/>
    </source>
</evidence>
<evidence type="ECO:0000313" key="18">
    <source>
        <dbReference type="Proteomes" id="UP000503004"/>
    </source>
</evidence>
<keyword evidence="9 15" id="KW-0862">Zinc</keyword>
<feature type="active site" description="Proton acceptor" evidence="15">
    <location>
        <position position="133"/>
    </location>
</feature>
<proteinExistence type="inferred from homology"/>
<dbReference type="Pfam" id="PF01546">
    <property type="entry name" value="Peptidase_M20"/>
    <property type="match status" value="1"/>
</dbReference>
<dbReference type="GO" id="GO:0006526">
    <property type="term" value="P:L-arginine biosynthetic process"/>
    <property type="evidence" value="ECO:0007669"/>
    <property type="project" value="TreeGrafter"/>
</dbReference>
<gene>
    <name evidence="15 17" type="primary">dapE</name>
    <name evidence="17" type="ORF">GNH96_07570</name>
</gene>
<dbReference type="GO" id="GO:0008270">
    <property type="term" value="F:zinc ion binding"/>
    <property type="evidence" value="ECO:0007669"/>
    <property type="project" value="UniProtKB-UniRule"/>
</dbReference>
<dbReference type="InterPro" id="IPR001261">
    <property type="entry name" value="ArgE/DapE_CS"/>
</dbReference>
<evidence type="ECO:0000313" key="17">
    <source>
        <dbReference type="EMBL" id="QJD29843.1"/>
    </source>
</evidence>
<feature type="binding site" evidence="15">
    <location>
        <position position="66"/>
    </location>
    <ligand>
        <name>Zn(2+)</name>
        <dbReference type="ChEBI" id="CHEBI:29105"/>
        <label>1</label>
    </ligand>
</feature>
<dbReference type="HAMAP" id="MF_01690">
    <property type="entry name" value="DapE"/>
    <property type="match status" value="1"/>
</dbReference>
<dbReference type="GO" id="GO:0009089">
    <property type="term" value="P:lysine biosynthetic process via diaminopimelate"/>
    <property type="evidence" value="ECO:0007669"/>
    <property type="project" value="UniProtKB-UniRule"/>
</dbReference>
<keyword evidence="8 15" id="KW-0378">Hydrolase</keyword>
<evidence type="ECO:0000256" key="8">
    <source>
        <dbReference type="ARBA" id="ARBA00022801"/>
    </source>
</evidence>
<comment type="subunit">
    <text evidence="3 15">Homodimer.</text>
</comment>
<dbReference type="EMBL" id="CP046565">
    <property type="protein sequence ID" value="QJD29843.1"/>
    <property type="molecule type" value="Genomic_DNA"/>
</dbReference>
<feature type="binding site" evidence="15">
    <location>
        <position position="348"/>
    </location>
    <ligand>
        <name>Zn(2+)</name>
        <dbReference type="ChEBI" id="CHEBI:29105"/>
        <label>2</label>
    </ligand>
</feature>
<dbReference type="UniPathway" id="UPA00034">
    <property type="reaction ID" value="UER00021"/>
</dbReference>
<dbReference type="SUPFAM" id="SSF55031">
    <property type="entry name" value="Bacterial exopeptidase dimerisation domain"/>
    <property type="match status" value="1"/>
</dbReference>
<organism evidence="17 18">
    <name type="scientific">Methylococcus geothermalis</name>
    <dbReference type="NCBI Taxonomy" id="2681310"/>
    <lineage>
        <taxon>Bacteria</taxon>
        <taxon>Pseudomonadati</taxon>
        <taxon>Pseudomonadota</taxon>
        <taxon>Gammaproteobacteria</taxon>
        <taxon>Methylococcales</taxon>
        <taxon>Methylococcaceae</taxon>
        <taxon>Methylococcus</taxon>
    </lineage>
</organism>
<dbReference type="FunFam" id="3.40.630.10:FF:000005">
    <property type="entry name" value="Succinyl-diaminopimelate desuccinylase"/>
    <property type="match status" value="1"/>
</dbReference>
<evidence type="ECO:0000256" key="2">
    <source>
        <dbReference type="ARBA" id="ARBA00006746"/>
    </source>
</evidence>
<evidence type="ECO:0000256" key="4">
    <source>
        <dbReference type="ARBA" id="ARBA00011921"/>
    </source>
</evidence>
<dbReference type="CDD" id="cd03891">
    <property type="entry name" value="M20_DapE_proteobac"/>
    <property type="match status" value="1"/>
</dbReference>
<dbReference type="EC" id="3.5.1.18" evidence="4 15"/>
<evidence type="ECO:0000256" key="7">
    <source>
        <dbReference type="ARBA" id="ARBA00022723"/>
    </source>
</evidence>
<feature type="binding site" evidence="15">
    <location>
        <position position="162"/>
    </location>
    <ligand>
        <name>Zn(2+)</name>
        <dbReference type="ChEBI" id="CHEBI:29105"/>
        <label>1</label>
    </ligand>
</feature>
<dbReference type="Pfam" id="PF07687">
    <property type="entry name" value="M20_dimer"/>
    <property type="match status" value="1"/>
</dbReference>
<evidence type="ECO:0000256" key="11">
    <source>
        <dbReference type="ARBA" id="ARBA00023154"/>
    </source>
</evidence>
<dbReference type="InterPro" id="IPR011650">
    <property type="entry name" value="Peptidase_M20_dimer"/>
</dbReference>
<keyword evidence="18" id="KW-1185">Reference proteome</keyword>
<dbReference type="PANTHER" id="PTHR43808">
    <property type="entry name" value="ACETYLORNITHINE DEACETYLASE"/>
    <property type="match status" value="1"/>
</dbReference>
<dbReference type="FunFam" id="3.30.70.360:FF:000011">
    <property type="entry name" value="Succinyl-diaminopimelate desuccinylase"/>
    <property type="match status" value="1"/>
</dbReference>
<keyword evidence="7 15" id="KW-0479">Metal-binding</keyword>
<keyword evidence="6 15" id="KW-0028">Amino-acid biosynthesis</keyword>
<dbReference type="GO" id="GO:0050897">
    <property type="term" value="F:cobalt ion binding"/>
    <property type="evidence" value="ECO:0007669"/>
    <property type="project" value="UniProtKB-UniRule"/>
</dbReference>
<dbReference type="InterPro" id="IPR036264">
    <property type="entry name" value="Bact_exopeptidase_dim_dom"/>
</dbReference>
<evidence type="ECO:0000256" key="1">
    <source>
        <dbReference type="ARBA" id="ARBA00005130"/>
    </source>
</evidence>
<feature type="binding site" evidence="15">
    <location>
        <position position="134"/>
    </location>
    <ligand>
        <name>Zn(2+)</name>
        <dbReference type="ChEBI" id="CHEBI:29105"/>
        <label>2</label>
    </ligand>
</feature>
<evidence type="ECO:0000256" key="9">
    <source>
        <dbReference type="ARBA" id="ARBA00022833"/>
    </source>
</evidence>
<dbReference type="InterPro" id="IPR002933">
    <property type="entry name" value="Peptidase_M20"/>
</dbReference>
<dbReference type="InterPro" id="IPR005941">
    <property type="entry name" value="DapE_proteobac"/>
</dbReference>
<dbReference type="NCBIfam" id="NF009557">
    <property type="entry name" value="PRK13009.1"/>
    <property type="match status" value="1"/>
</dbReference>
<name>A0A858Q7R2_9GAMM</name>
<reference evidence="18" key="1">
    <citation type="submission" date="2019-12" db="EMBL/GenBank/DDBJ databases">
        <authorList>
            <person name="Awala S.I."/>
            <person name="Rhee S.K."/>
        </authorList>
    </citation>
    <scope>NUCLEOTIDE SEQUENCE [LARGE SCALE GENOMIC DNA]</scope>
    <source>
        <strain evidence="18">IM1</strain>
    </source>
</reference>
<feature type="domain" description="Peptidase M20 dimerisation" evidence="16">
    <location>
        <begin position="175"/>
        <end position="282"/>
    </location>
</feature>
<dbReference type="AlphaFoldDB" id="A0A858Q7R2"/>
<dbReference type="PROSITE" id="PS00759">
    <property type="entry name" value="ARGE_DAPE_CPG2_2"/>
    <property type="match status" value="1"/>
</dbReference>
<dbReference type="GO" id="GO:0019877">
    <property type="term" value="P:diaminopimelate biosynthetic process"/>
    <property type="evidence" value="ECO:0007669"/>
    <property type="project" value="UniProtKB-UniRule"/>
</dbReference>
<dbReference type="GO" id="GO:0009014">
    <property type="term" value="F:succinyl-diaminopimelate desuccinylase activity"/>
    <property type="evidence" value="ECO:0007669"/>
    <property type="project" value="UniProtKB-UniRule"/>
</dbReference>
<comment type="cofactor">
    <cofactor evidence="15">
        <name>Zn(2+)</name>
        <dbReference type="ChEBI" id="CHEBI:29105"/>
    </cofactor>
    <cofactor evidence="15">
        <name>Co(2+)</name>
        <dbReference type="ChEBI" id="CHEBI:48828"/>
    </cofactor>
    <text evidence="15">Binds 2 Zn(2+) or Co(2+) ions per subunit.</text>
</comment>
<keyword evidence="12 15" id="KW-0170">Cobalt</keyword>
<dbReference type="RefSeq" id="WP_169603124.1">
    <property type="nucleotide sequence ID" value="NZ_CP046565.1"/>
</dbReference>
<comment type="catalytic activity">
    <reaction evidence="14 15">
        <text>N-succinyl-(2S,6S)-2,6-diaminopimelate + H2O = (2S,6S)-2,6-diaminopimelate + succinate</text>
        <dbReference type="Rhea" id="RHEA:22608"/>
        <dbReference type="ChEBI" id="CHEBI:15377"/>
        <dbReference type="ChEBI" id="CHEBI:30031"/>
        <dbReference type="ChEBI" id="CHEBI:57609"/>
        <dbReference type="ChEBI" id="CHEBI:58087"/>
        <dbReference type="EC" id="3.5.1.18"/>
    </reaction>
</comment>
<feature type="binding site" evidence="15">
    <location>
        <position position="99"/>
    </location>
    <ligand>
        <name>Zn(2+)</name>
        <dbReference type="ChEBI" id="CHEBI:29105"/>
        <label>2</label>
    </ligand>
</feature>
<evidence type="ECO:0000259" key="16">
    <source>
        <dbReference type="Pfam" id="PF07687"/>
    </source>
</evidence>
<evidence type="ECO:0000256" key="3">
    <source>
        <dbReference type="ARBA" id="ARBA00011738"/>
    </source>
</evidence>
<accession>A0A858Q7R2</accession>
<evidence type="ECO:0000256" key="6">
    <source>
        <dbReference type="ARBA" id="ARBA00022605"/>
    </source>
</evidence>
<feature type="binding site" evidence="15">
    <location>
        <position position="99"/>
    </location>
    <ligand>
        <name>Zn(2+)</name>
        <dbReference type="ChEBI" id="CHEBI:29105"/>
        <label>1</label>
    </ligand>
</feature>
<feature type="active site" evidence="15">
    <location>
        <position position="68"/>
    </location>
</feature>
<dbReference type="PANTHER" id="PTHR43808:SF31">
    <property type="entry name" value="N-ACETYL-L-CITRULLINE DEACETYLASE"/>
    <property type="match status" value="1"/>
</dbReference>
<dbReference type="Proteomes" id="UP000503004">
    <property type="component" value="Chromosome"/>
</dbReference>
<keyword evidence="10 15" id="KW-0220">Diaminopimelate biosynthesis</keyword>
<comment type="function">
    <text evidence="15">Catalyzes the hydrolysis of N-succinyl-L,L-diaminopimelic acid (SDAP), forming succinate and LL-2,6-diaminopimelate (DAP), an intermediate involved in the bacterial biosynthesis of lysine and meso-diaminopimelic acid, an essential component of bacterial cell walls.</text>
</comment>
<dbReference type="GO" id="GO:0008777">
    <property type="term" value="F:acetylornithine deacetylase activity"/>
    <property type="evidence" value="ECO:0007669"/>
    <property type="project" value="TreeGrafter"/>
</dbReference>
<evidence type="ECO:0000256" key="10">
    <source>
        <dbReference type="ARBA" id="ARBA00022915"/>
    </source>
</evidence>
<evidence type="ECO:0000256" key="15">
    <source>
        <dbReference type="HAMAP-Rule" id="MF_01690"/>
    </source>
</evidence>
<keyword evidence="11 15" id="KW-0457">Lysine biosynthesis</keyword>
<protein>
    <recommendedName>
        <fullName evidence="5 15">Succinyl-diaminopimelate desuccinylase</fullName>
        <shortName evidence="15">SDAP desuccinylase</shortName>
        <ecNumber evidence="4 15">3.5.1.18</ecNumber>
    </recommendedName>
    <alternativeName>
        <fullName evidence="13 15">N-succinyl-LL-2,6-diaminoheptanedioate amidohydrolase</fullName>
    </alternativeName>
</protein>
<dbReference type="InterPro" id="IPR050072">
    <property type="entry name" value="Peptidase_M20A"/>
</dbReference>
<comment type="pathway">
    <text evidence="1 15">Amino-acid biosynthesis; L-lysine biosynthesis via DAP pathway; LL-2,6-diaminopimelate from (S)-tetrahydrodipicolinate (succinylase route): step 3/3.</text>
</comment>
<evidence type="ECO:0000256" key="12">
    <source>
        <dbReference type="ARBA" id="ARBA00023285"/>
    </source>
</evidence>
<evidence type="ECO:0000256" key="14">
    <source>
        <dbReference type="ARBA" id="ARBA00051301"/>
    </source>
</evidence>
<dbReference type="SUPFAM" id="SSF53187">
    <property type="entry name" value="Zn-dependent exopeptidases"/>
    <property type="match status" value="1"/>
</dbReference>
<dbReference type="NCBIfam" id="TIGR01246">
    <property type="entry name" value="dapE_proteo"/>
    <property type="match status" value="1"/>
</dbReference>
<dbReference type="KEGG" id="metu:GNH96_07570"/>
<dbReference type="Gene3D" id="3.40.630.10">
    <property type="entry name" value="Zn peptidases"/>
    <property type="match status" value="2"/>
</dbReference>
<comment type="similarity">
    <text evidence="2 15">Belongs to the peptidase M20A family. DapE subfamily.</text>
</comment>